<proteinExistence type="predicted"/>
<evidence type="ECO:0000313" key="1">
    <source>
        <dbReference type="EMBL" id="JAA87991.1"/>
    </source>
</evidence>
<sequence length="89" mass="9939">MSARVSSCNIVVSSALICAIGALKRYDANVFTPKFTHKGIHLKTLIKELLCYSIFRGSILSPNNCTATPSAKLNCSNTYNYDDEFNYYF</sequence>
<organism evidence="1">
    <name type="scientific">Pararge aegeria</name>
    <name type="common">speckled wood butterfly</name>
    <dbReference type="NCBI Taxonomy" id="116150"/>
    <lineage>
        <taxon>Eukaryota</taxon>
        <taxon>Metazoa</taxon>
        <taxon>Ecdysozoa</taxon>
        <taxon>Arthropoda</taxon>
        <taxon>Hexapoda</taxon>
        <taxon>Insecta</taxon>
        <taxon>Pterygota</taxon>
        <taxon>Neoptera</taxon>
        <taxon>Endopterygota</taxon>
        <taxon>Lepidoptera</taxon>
        <taxon>Glossata</taxon>
        <taxon>Ditrysia</taxon>
        <taxon>Papilionoidea</taxon>
        <taxon>Nymphalidae</taxon>
        <taxon>Satyrinae</taxon>
        <taxon>Satyrini</taxon>
        <taxon>Parargina</taxon>
        <taxon>Pararge</taxon>
    </lineage>
</organism>
<protein>
    <submittedName>
        <fullName evidence="1">Uncharacterized protein</fullName>
    </submittedName>
</protein>
<dbReference type="EMBL" id="GAIX01004569">
    <property type="protein sequence ID" value="JAA87991.1"/>
    <property type="molecule type" value="Transcribed_RNA"/>
</dbReference>
<accession>S4P7J5</accession>
<reference evidence="1" key="2">
    <citation type="submission" date="2013-05" db="EMBL/GenBank/DDBJ databases">
        <authorList>
            <person name="Carter J.-M."/>
            <person name="Baker S.C."/>
            <person name="Pink R."/>
            <person name="Carter D.R.F."/>
            <person name="Collins A."/>
            <person name="Tomlin J."/>
            <person name="Gibbs M."/>
            <person name="Breuker C.J."/>
        </authorList>
    </citation>
    <scope>NUCLEOTIDE SEQUENCE</scope>
    <source>
        <tissue evidence="1">Ovary</tissue>
    </source>
</reference>
<dbReference type="AlphaFoldDB" id="S4P7J5"/>
<reference evidence="1" key="1">
    <citation type="journal article" date="2013" name="BMC Genomics">
        <title>Unscrambling butterfly oogenesis.</title>
        <authorList>
            <person name="Carter J.M."/>
            <person name="Baker S.C."/>
            <person name="Pink R."/>
            <person name="Carter D.R."/>
            <person name="Collins A."/>
            <person name="Tomlin J."/>
            <person name="Gibbs M."/>
            <person name="Breuker C.J."/>
        </authorList>
    </citation>
    <scope>NUCLEOTIDE SEQUENCE</scope>
    <source>
        <tissue evidence="1">Ovary</tissue>
    </source>
</reference>
<name>S4P7J5_9NEOP</name>